<keyword evidence="1" id="KW-0472">Membrane</keyword>
<sequence>MKETVAHLLSHFPDIFATLGILLGGLLLGLVLKYAVFSVLRAFGRREDSVLARSVAQHLNLASAWFFPVLTISLLLPWCRCRPSLSRCCAAWWKWPWSSPLPGA</sequence>
<evidence type="ECO:0000256" key="1">
    <source>
        <dbReference type="SAM" id="Phobius"/>
    </source>
</evidence>
<keyword evidence="3" id="KW-1185">Reference proteome</keyword>
<evidence type="ECO:0000313" key="2">
    <source>
        <dbReference type="EMBL" id="UOQ70115.1"/>
    </source>
</evidence>
<dbReference type="AlphaFoldDB" id="A0A8T9PZD7"/>
<gene>
    <name evidence="2" type="ORF">MUN79_15210</name>
</gene>
<dbReference type="Proteomes" id="UP000831796">
    <property type="component" value="Chromosome"/>
</dbReference>
<feature type="transmembrane region" description="Helical" evidence="1">
    <location>
        <begin position="15"/>
        <end position="37"/>
    </location>
</feature>
<reference evidence="2" key="1">
    <citation type="submission" date="2022-04" db="EMBL/GenBank/DDBJ databases">
        <title>Hymenobacter sp. isolated from the air.</title>
        <authorList>
            <person name="Won M."/>
            <person name="Lee C.-M."/>
            <person name="Woen H.-Y."/>
            <person name="Kwon S.-W."/>
        </authorList>
    </citation>
    <scope>NUCLEOTIDE SEQUENCE</scope>
    <source>
        <strain evidence="2">5116S-3</strain>
    </source>
</reference>
<dbReference type="EMBL" id="CP095046">
    <property type="protein sequence ID" value="UOQ70115.1"/>
    <property type="molecule type" value="Genomic_DNA"/>
</dbReference>
<evidence type="ECO:0000313" key="3">
    <source>
        <dbReference type="Proteomes" id="UP000831796"/>
    </source>
</evidence>
<protein>
    <recommendedName>
        <fullName evidence="4">Mechanosensitive ion channel family protein</fullName>
    </recommendedName>
</protein>
<dbReference type="RefSeq" id="WP_244673539.1">
    <property type="nucleotide sequence ID" value="NZ_CP095046.1"/>
</dbReference>
<name>A0A8T9PZD7_9BACT</name>
<keyword evidence="1" id="KW-0812">Transmembrane</keyword>
<keyword evidence="1" id="KW-1133">Transmembrane helix</keyword>
<organism evidence="2 3">
    <name type="scientific">Hymenobacter cellulosilyticus</name>
    <dbReference type="NCBI Taxonomy" id="2932248"/>
    <lineage>
        <taxon>Bacteria</taxon>
        <taxon>Pseudomonadati</taxon>
        <taxon>Bacteroidota</taxon>
        <taxon>Cytophagia</taxon>
        <taxon>Cytophagales</taxon>
        <taxon>Hymenobacteraceae</taxon>
        <taxon>Hymenobacter</taxon>
    </lineage>
</organism>
<proteinExistence type="predicted"/>
<dbReference type="KEGG" id="hcu:MUN79_15210"/>
<evidence type="ECO:0008006" key="4">
    <source>
        <dbReference type="Google" id="ProtNLM"/>
    </source>
</evidence>
<accession>A0A8T9PZD7</accession>